<keyword evidence="5 15" id="KW-0378">Hydrolase</keyword>
<dbReference type="AlphaFoldDB" id="E2SEA6"/>
<dbReference type="CDD" id="cd17932">
    <property type="entry name" value="DEXQc_UvrD"/>
    <property type="match status" value="1"/>
</dbReference>
<dbReference type="PROSITE" id="PS51198">
    <property type="entry name" value="UVRD_HELICASE_ATP_BIND"/>
    <property type="match status" value="1"/>
</dbReference>
<dbReference type="InterPro" id="IPR011604">
    <property type="entry name" value="PDDEXK-like_dom_sf"/>
</dbReference>
<evidence type="ECO:0000256" key="10">
    <source>
        <dbReference type="ARBA" id="ARBA00023204"/>
    </source>
</evidence>
<dbReference type="Gene3D" id="3.40.50.300">
    <property type="entry name" value="P-loop containing nucleotide triphosphate hydrolases"/>
    <property type="match status" value="3"/>
</dbReference>
<evidence type="ECO:0000259" key="17">
    <source>
        <dbReference type="PROSITE" id="PS51217"/>
    </source>
</evidence>
<dbReference type="RefSeq" id="WP_007077134.1">
    <property type="nucleotide sequence ID" value="NZ_CM001024.1"/>
</dbReference>
<dbReference type="GO" id="GO:0000725">
    <property type="term" value="P:recombinational repair"/>
    <property type="evidence" value="ECO:0007669"/>
    <property type="project" value="TreeGrafter"/>
</dbReference>
<dbReference type="GO" id="GO:0005829">
    <property type="term" value="C:cytosol"/>
    <property type="evidence" value="ECO:0007669"/>
    <property type="project" value="TreeGrafter"/>
</dbReference>
<dbReference type="GO" id="GO:0003677">
    <property type="term" value="F:DNA binding"/>
    <property type="evidence" value="ECO:0007669"/>
    <property type="project" value="UniProtKB-KW"/>
</dbReference>
<evidence type="ECO:0000256" key="8">
    <source>
        <dbReference type="ARBA" id="ARBA00022840"/>
    </source>
</evidence>
<evidence type="ECO:0000256" key="15">
    <source>
        <dbReference type="PROSITE-ProRule" id="PRU00560"/>
    </source>
</evidence>
<evidence type="ECO:0000256" key="4">
    <source>
        <dbReference type="ARBA" id="ARBA00022763"/>
    </source>
</evidence>
<keyword evidence="2" id="KW-0540">Nuclease</keyword>
<evidence type="ECO:0000256" key="3">
    <source>
        <dbReference type="ARBA" id="ARBA00022741"/>
    </source>
</evidence>
<keyword evidence="4" id="KW-0227">DNA damage</keyword>
<dbReference type="Pfam" id="PF00580">
    <property type="entry name" value="UvrD-helicase"/>
    <property type="match status" value="1"/>
</dbReference>
<keyword evidence="9" id="KW-0238">DNA-binding</keyword>
<dbReference type="InterPro" id="IPR027417">
    <property type="entry name" value="P-loop_NTPase"/>
</dbReference>
<dbReference type="OrthoDB" id="9806690at2"/>
<dbReference type="GO" id="GO:0005524">
    <property type="term" value="F:ATP binding"/>
    <property type="evidence" value="ECO:0007669"/>
    <property type="project" value="UniProtKB-UniRule"/>
</dbReference>
<comment type="catalytic activity">
    <reaction evidence="14">
        <text>ATP + H2O = ADP + phosphate + H(+)</text>
        <dbReference type="Rhea" id="RHEA:13065"/>
        <dbReference type="ChEBI" id="CHEBI:15377"/>
        <dbReference type="ChEBI" id="CHEBI:15378"/>
        <dbReference type="ChEBI" id="CHEBI:30616"/>
        <dbReference type="ChEBI" id="CHEBI:43474"/>
        <dbReference type="ChEBI" id="CHEBI:456216"/>
        <dbReference type="EC" id="5.6.2.4"/>
    </reaction>
</comment>
<keyword evidence="8 15" id="KW-0067">ATP-binding</keyword>
<protein>
    <recommendedName>
        <fullName evidence="13">DNA 3'-5' helicase</fullName>
        <ecNumber evidence="13">5.6.2.4</ecNumber>
    </recommendedName>
</protein>
<evidence type="ECO:0000256" key="1">
    <source>
        <dbReference type="ARBA" id="ARBA00009922"/>
    </source>
</evidence>
<evidence type="ECO:0000256" key="13">
    <source>
        <dbReference type="ARBA" id="ARBA00034808"/>
    </source>
</evidence>
<dbReference type="Pfam" id="PF12705">
    <property type="entry name" value="PDDEXK_1"/>
    <property type="match status" value="1"/>
</dbReference>
<dbReference type="EC" id="5.6.2.4" evidence="13"/>
<evidence type="ECO:0000256" key="14">
    <source>
        <dbReference type="ARBA" id="ARBA00048988"/>
    </source>
</evidence>
<dbReference type="PANTHER" id="PTHR11070">
    <property type="entry name" value="UVRD / RECB / PCRA DNA HELICASE FAMILY MEMBER"/>
    <property type="match status" value="1"/>
</dbReference>
<dbReference type="InterPro" id="IPR038726">
    <property type="entry name" value="PDDEXK_AddAB-type"/>
</dbReference>
<dbReference type="Gene3D" id="3.90.320.10">
    <property type="match status" value="1"/>
</dbReference>
<keyword evidence="19" id="KW-1185">Reference proteome</keyword>
<evidence type="ECO:0000256" key="9">
    <source>
        <dbReference type="ARBA" id="ARBA00023125"/>
    </source>
</evidence>
<dbReference type="Pfam" id="PF13361">
    <property type="entry name" value="UvrD_C"/>
    <property type="match status" value="1"/>
</dbReference>
<dbReference type="EMBL" id="ACLF03000006">
    <property type="protein sequence ID" value="EFQ82833.1"/>
    <property type="molecule type" value="Genomic_DNA"/>
</dbReference>
<evidence type="ECO:0000256" key="11">
    <source>
        <dbReference type="ARBA" id="ARBA00023235"/>
    </source>
</evidence>
<dbReference type="InterPro" id="IPR013986">
    <property type="entry name" value="DExx_box_DNA_helicase_dom_sf"/>
</dbReference>
<evidence type="ECO:0000256" key="7">
    <source>
        <dbReference type="ARBA" id="ARBA00022839"/>
    </source>
</evidence>
<keyword evidence="11" id="KW-0413">Isomerase</keyword>
<dbReference type="InterPro" id="IPR011335">
    <property type="entry name" value="Restrct_endonuc-II-like"/>
</dbReference>
<dbReference type="Proteomes" id="UP000003111">
    <property type="component" value="Unassembled WGS sequence"/>
</dbReference>
<evidence type="ECO:0000256" key="2">
    <source>
        <dbReference type="ARBA" id="ARBA00022722"/>
    </source>
</evidence>
<dbReference type="GO" id="GO:0004527">
    <property type="term" value="F:exonuclease activity"/>
    <property type="evidence" value="ECO:0007669"/>
    <property type="project" value="UniProtKB-KW"/>
</dbReference>
<dbReference type="STRING" id="585531.HMPREF0063_12042"/>
<comment type="catalytic activity">
    <reaction evidence="12">
        <text>Couples ATP hydrolysis with the unwinding of duplex DNA by translocating in the 3'-5' direction.</text>
        <dbReference type="EC" id="5.6.2.4"/>
    </reaction>
</comment>
<dbReference type="SUPFAM" id="SSF52540">
    <property type="entry name" value="P-loop containing nucleoside triphosphate hydrolases"/>
    <property type="match status" value="1"/>
</dbReference>
<feature type="binding site" evidence="15">
    <location>
        <begin position="45"/>
        <end position="52"/>
    </location>
    <ligand>
        <name>ATP</name>
        <dbReference type="ChEBI" id="CHEBI:30616"/>
    </ligand>
</feature>
<dbReference type="eggNOG" id="COG2887">
    <property type="taxonomic scope" value="Bacteria"/>
</dbReference>
<dbReference type="PANTHER" id="PTHR11070:SF55">
    <property type="entry name" value="DNA 3'-5' HELICASE"/>
    <property type="match status" value="1"/>
</dbReference>
<keyword evidence="7" id="KW-0269">Exonuclease</keyword>
<evidence type="ECO:0000256" key="5">
    <source>
        <dbReference type="ARBA" id="ARBA00022801"/>
    </source>
</evidence>
<evidence type="ECO:0000313" key="18">
    <source>
        <dbReference type="EMBL" id="EFQ82833.1"/>
    </source>
</evidence>
<evidence type="ECO:0000256" key="6">
    <source>
        <dbReference type="ARBA" id="ARBA00022806"/>
    </source>
</evidence>
<dbReference type="Gene3D" id="1.10.10.160">
    <property type="match status" value="1"/>
</dbReference>
<feature type="domain" description="UvrD-like helicase C-terminal" evidence="17">
    <location>
        <begin position="339"/>
        <end position="650"/>
    </location>
</feature>
<reference evidence="18" key="1">
    <citation type="submission" date="2010-08" db="EMBL/GenBank/DDBJ databases">
        <authorList>
            <person name="Muzny D."/>
            <person name="Qin X."/>
            <person name="Buhay C."/>
            <person name="Dugan-Rocha S."/>
            <person name="Ding Y."/>
            <person name="Chen G."/>
            <person name="Hawes A."/>
            <person name="Holder M."/>
            <person name="Jhangiani S."/>
            <person name="Johnson A."/>
            <person name="Khan Z."/>
            <person name="Li Z."/>
            <person name="Liu W."/>
            <person name="Liu X."/>
            <person name="Perez L."/>
            <person name="Shen H."/>
            <person name="Wang Q."/>
            <person name="Watt J."/>
            <person name="Xi L."/>
            <person name="Xin Y."/>
            <person name="Zhou J."/>
            <person name="Deng J."/>
            <person name="Jiang H."/>
            <person name="Liu Y."/>
            <person name="Qu J."/>
            <person name="Song X.-Z."/>
            <person name="Zhang L."/>
            <person name="Villasana D."/>
            <person name="Johnson A."/>
            <person name="Liu J."/>
            <person name="Liyanage D."/>
            <person name="Lorensuhewa L."/>
            <person name="Robinson T."/>
            <person name="Song A."/>
            <person name="Song B.-B."/>
            <person name="Dinh H."/>
            <person name="Thornton R."/>
            <person name="Coyle M."/>
            <person name="Francisco L."/>
            <person name="Jackson L."/>
            <person name="Javaid M."/>
            <person name="Korchina V."/>
            <person name="Kovar C."/>
            <person name="Mata R."/>
            <person name="Mathew T."/>
            <person name="Ngo R."/>
            <person name="Nguyen L."/>
            <person name="Nguyen N."/>
            <person name="Okwuonu G."/>
            <person name="Ongeri F."/>
            <person name="Pham C."/>
            <person name="Simmons D."/>
            <person name="Wilczek-Boney K."/>
            <person name="Hale W."/>
            <person name="Jakkamsetti A."/>
            <person name="Pham P."/>
            <person name="Ruth R."/>
            <person name="San Lucas F."/>
            <person name="Warren J."/>
            <person name="Zhang J."/>
            <person name="Zhao Z."/>
            <person name="Zhou C."/>
            <person name="Zhu D."/>
            <person name="Lee S."/>
            <person name="Bess C."/>
            <person name="Blankenburg K."/>
            <person name="Forbes L."/>
            <person name="Fu Q."/>
            <person name="Gubbala S."/>
            <person name="Hirani K."/>
            <person name="Jayaseelan J.C."/>
            <person name="Lara F."/>
            <person name="Munidasa M."/>
            <person name="Palculict T."/>
            <person name="Patil S."/>
            <person name="Pu L.-L."/>
            <person name="Saada N."/>
            <person name="Tang L."/>
            <person name="Weissenberger G."/>
            <person name="Zhu Y."/>
            <person name="Hemphill L."/>
            <person name="Shang Y."/>
            <person name="Youmans B."/>
            <person name="Ayvaz T."/>
            <person name="Ross M."/>
            <person name="Santibanez J."/>
            <person name="Aqrawi P."/>
            <person name="Gross S."/>
            <person name="Joshi V."/>
            <person name="Fowler G."/>
            <person name="Nazareth L."/>
            <person name="Reid J."/>
            <person name="Worley K."/>
            <person name="Petrosino J."/>
            <person name="Highlander S."/>
            <person name="Gibbs R."/>
        </authorList>
    </citation>
    <scope>NUCLEOTIDE SEQUENCE [LARGE SCALE GENOMIC DNA]</scope>
    <source>
        <strain evidence="18">DSM 15272</strain>
    </source>
</reference>
<evidence type="ECO:0000259" key="16">
    <source>
        <dbReference type="PROSITE" id="PS51198"/>
    </source>
</evidence>
<dbReference type="InterPro" id="IPR000212">
    <property type="entry name" value="DNA_helicase_UvrD/REP"/>
</dbReference>
<proteinExistence type="inferred from homology"/>
<gene>
    <name evidence="18" type="ORF">HMPREF0063_12042</name>
</gene>
<dbReference type="SUPFAM" id="SSF52980">
    <property type="entry name" value="Restriction endonuclease-like"/>
    <property type="match status" value="1"/>
</dbReference>
<dbReference type="GO" id="GO:0033202">
    <property type="term" value="C:DNA helicase complex"/>
    <property type="evidence" value="ECO:0007669"/>
    <property type="project" value="TreeGrafter"/>
</dbReference>
<organism evidence="18 19">
    <name type="scientific">Aeromicrobium marinum DSM 15272</name>
    <dbReference type="NCBI Taxonomy" id="585531"/>
    <lineage>
        <taxon>Bacteria</taxon>
        <taxon>Bacillati</taxon>
        <taxon>Actinomycetota</taxon>
        <taxon>Actinomycetes</taxon>
        <taxon>Propionibacteriales</taxon>
        <taxon>Nocardioidaceae</taxon>
        <taxon>Aeromicrobium</taxon>
    </lineage>
</organism>
<keyword evidence="6 15" id="KW-0347">Helicase</keyword>
<keyword evidence="3 15" id="KW-0547">Nucleotide-binding</keyword>
<comment type="caution">
    <text evidence="18">The sequence shown here is derived from an EMBL/GenBank/DDBJ whole genome shotgun (WGS) entry which is preliminary data.</text>
</comment>
<dbReference type="PROSITE" id="PS51217">
    <property type="entry name" value="UVRD_HELICASE_CTER"/>
    <property type="match status" value="1"/>
</dbReference>
<dbReference type="GO" id="GO:0016887">
    <property type="term" value="F:ATP hydrolysis activity"/>
    <property type="evidence" value="ECO:0007669"/>
    <property type="project" value="RHEA"/>
</dbReference>
<dbReference type="Gene3D" id="1.10.486.10">
    <property type="entry name" value="PCRA, domain 4"/>
    <property type="match status" value="1"/>
</dbReference>
<dbReference type="InterPro" id="IPR014017">
    <property type="entry name" value="DNA_helicase_UvrD-like_C"/>
</dbReference>
<evidence type="ECO:0000256" key="12">
    <source>
        <dbReference type="ARBA" id="ARBA00034617"/>
    </source>
</evidence>
<comment type="similarity">
    <text evidence="1">Belongs to the helicase family. UvrD subfamily.</text>
</comment>
<keyword evidence="10" id="KW-0234">DNA repair</keyword>
<dbReference type="GO" id="GO:0043138">
    <property type="term" value="F:3'-5' DNA helicase activity"/>
    <property type="evidence" value="ECO:0007669"/>
    <property type="project" value="UniProtKB-EC"/>
</dbReference>
<dbReference type="HOGENOM" id="CLU_003630_1_1_11"/>
<sequence>MSPTDGAPRPISDIDHLCRVLDIDYSDEQRAAITAPQHGTHAIIAGAGSGKTAVMAARVVWLVGHERVDPERVLGLTFTAKAAAELAGRVRASLATALDMGDAGEPTISTYHAFAGRLIAEHGLRLGLEPDLRVLTDARRHQLVVRVLRRVDHPLQHVSTHLPSVVGDVLALDGQLSEHLVTTEQLRLHDHAVVAEMAAADKPLKLHRDVAATAAKRIELSGLVDRYRAAKAEAGVMDFSDQMAWGTELARLPEVSDDLGGRYDVVLLDEYQDTSVAQRDLLAALFQGRITAVGDPAQGIYGWRGAATGNLEGFIEQFTPAGVERVRPFSLAVSRRCGHRIIDIAGHAARDFYASSDVVQPLRAAPDNPEGEVTVALHRTVADEIAAVADAVREAGRRHDPPQWNEIGVLVRNGAENAEIVQALRAREVPVEIVGLTGLLAQPEVLDVLAVLEVLDDMTANPSMLRLLAGPRWRIGDRDLALLGRRARRLSESARTREDPDAGDVDAVLAHELERATAGVDPTEVVSLAEAVADPGPAPYSPEARQRLGEIAQFLARLRRHAHEPLVDLVHRVVRDLQLDVELDVEGVGTDNLTQLHDAVARYAGDDPHASLGGLMAYLQAERDYADGLDVSTPSEANSVKVLTVHKSKGLEYDEVFVPFLADGVFPSGRSRDRWTGVARALPVSLRGDGDSLADLTEFTTAGVARYKQESAQESMMEEVRLAYVAFTRARHRLHLSGHRWGRTQKRPRGVSRFLADAHEWSVASGCEPEVWSPEPADDEPNPLGETVRHAWPHPVDGMQPRRELAAEVRRRMAADGPPPDVHPVHADLATELDLLLAEAERVADPVVEVTLPSALSATQAMAWAADADAFARDLARPRPRRPSRAARFGTSFHAWIESTYLPNQQGLLLDPSDLPGRGDTDISDDADLAAMKAAFEAGPYAGREPVSIEEGFTLHLGAQRLIGRIDAVFTTTLPDGTDGYEVVDWKTNRAATADPLQLAVYRLAWAEKHDVPVDRVVGTFVYVRLDQVVRHDDLPGRPELERLLGG</sequence>
<dbReference type="InterPro" id="IPR014016">
    <property type="entry name" value="UvrD-like_ATP-bd"/>
</dbReference>
<dbReference type="eggNOG" id="COG0210">
    <property type="taxonomic scope" value="Bacteria"/>
</dbReference>
<name>E2SEA6_9ACTN</name>
<evidence type="ECO:0000313" key="19">
    <source>
        <dbReference type="Proteomes" id="UP000003111"/>
    </source>
</evidence>
<accession>E2SEA6</accession>
<feature type="domain" description="UvrD-like helicase ATP-binding" evidence="16">
    <location>
        <begin position="24"/>
        <end position="338"/>
    </location>
</feature>